<feature type="region of interest" description="Disordered" evidence="1">
    <location>
        <begin position="73"/>
        <end position="148"/>
    </location>
</feature>
<keyword evidence="3" id="KW-1185">Reference proteome</keyword>
<feature type="region of interest" description="Disordered" evidence="1">
    <location>
        <begin position="26"/>
        <end position="61"/>
    </location>
</feature>
<dbReference type="PANTHER" id="PTHR36054:SF5">
    <property type="entry name" value="HYDROXYPROLINE-RICH GLYCOPROTEIN FAMILY PROTEIN"/>
    <property type="match status" value="1"/>
</dbReference>
<sequence>MSQGLDLTTILMAAFSANNKKNIVSPQVSQSCNTPPRPMKAGSPACHAQGNYNSAQRTYRPRGVNAIPLGIRRETGPFFTPPGNSSNTLDSSLGTPNNYSPPNSLQIGDISSHGSPQGGGVGSQNGQGSPYQGSGSRGTPYRGSRGGGGRVKFYYHKSMVEEPWKVLKPVIWKPRGDTRDFLKSWLPNSVSTKKVKLGETPTKSTLQQSLAEYLAAAFNEAAGEDAVNNESGT</sequence>
<name>A0ABS8WQN9_DATST</name>
<evidence type="ECO:0000313" key="2">
    <source>
        <dbReference type="EMBL" id="MCE3051800.1"/>
    </source>
</evidence>
<proteinExistence type="predicted"/>
<accession>A0ABS8WQN9</accession>
<evidence type="ECO:0000256" key="1">
    <source>
        <dbReference type="SAM" id="MobiDB-lite"/>
    </source>
</evidence>
<protein>
    <submittedName>
        <fullName evidence="2">Uncharacterized protein</fullName>
    </submittedName>
</protein>
<comment type="caution">
    <text evidence="2">The sequence shown here is derived from an EMBL/GenBank/DDBJ whole genome shotgun (WGS) entry which is preliminary data.</text>
</comment>
<feature type="compositionally biased region" description="Gly residues" evidence="1">
    <location>
        <begin position="116"/>
        <end position="125"/>
    </location>
</feature>
<dbReference type="Proteomes" id="UP000823775">
    <property type="component" value="Unassembled WGS sequence"/>
</dbReference>
<dbReference type="EMBL" id="JACEIK010008947">
    <property type="protein sequence ID" value="MCE3051800.1"/>
    <property type="molecule type" value="Genomic_DNA"/>
</dbReference>
<evidence type="ECO:0000313" key="3">
    <source>
        <dbReference type="Proteomes" id="UP000823775"/>
    </source>
</evidence>
<dbReference type="InterPro" id="IPR039292">
    <property type="entry name" value="SICKLE"/>
</dbReference>
<gene>
    <name evidence="2" type="ORF">HAX54_050819</name>
</gene>
<organism evidence="2 3">
    <name type="scientific">Datura stramonium</name>
    <name type="common">Jimsonweed</name>
    <name type="synonym">Common thornapple</name>
    <dbReference type="NCBI Taxonomy" id="4076"/>
    <lineage>
        <taxon>Eukaryota</taxon>
        <taxon>Viridiplantae</taxon>
        <taxon>Streptophyta</taxon>
        <taxon>Embryophyta</taxon>
        <taxon>Tracheophyta</taxon>
        <taxon>Spermatophyta</taxon>
        <taxon>Magnoliopsida</taxon>
        <taxon>eudicotyledons</taxon>
        <taxon>Gunneridae</taxon>
        <taxon>Pentapetalae</taxon>
        <taxon>asterids</taxon>
        <taxon>lamiids</taxon>
        <taxon>Solanales</taxon>
        <taxon>Solanaceae</taxon>
        <taxon>Solanoideae</taxon>
        <taxon>Datureae</taxon>
        <taxon>Datura</taxon>
    </lineage>
</organism>
<feature type="compositionally biased region" description="Polar residues" evidence="1">
    <location>
        <begin position="82"/>
        <end position="106"/>
    </location>
</feature>
<feature type="compositionally biased region" description="Low complexity" evidence="1">
    <location>
        <begin position="126"/>
        <end position="143"/>
    </location>
</feature>
<reference evidence="2 3" key="1">
    <citation type="journal article" date="2021" name="BMC Genomics">
        <title>Datura genome reveals duplications of psychoactive alkaloid biosynthetic genes and high mutation rate following tissue culture.</title>
        <authorList>
            <person name="Rajewski A."/>
            <person name="Carter-House D."/>
            <person name="Stajich J."/>
            <person name="Litt A."/>
        </authorList>
    </citation>
    <scope>NUCLEOTIDE SEQUENCE [LARGE SCALE GENOMIC DNA]</scope>
    <source>
        <strain evidence="2">AR-01</strain>
    </source>
</reference>
<dbReference type="PANTHER" id="PTHR36054">
    <property type="entry name" value="PROTEIN SICKLE"/>
    <property type="match status" value="1"/>
</dbReference>